<evidence type="ECO:0000256" key="7">
    <source>
        <dbReference type="ARBA" id="ARBA00022927"/>
    </source>
</evidence>
<organism evidence="15 16">
    <name type="scientific">Methylophaga thalassica</name>
    <dbReference type="NCBI Taxonomy" id="40223"/>
    <lineage>
        <taxon>Bacteria</taxon>
        <taxon>Pseudomonadati</taxon>
        <taxon>Pseudomonadota</taxon>
        <taxon>Gammaproteobacteria</taxon>
        <taxon>Thiotrichales</taxon>
        <taxon>Piscirickettsiaceae</taxon>
        <taxon>Methylophaga</taxon>
    </lineage>
</organism>
<keyword evidence="8" id="KW-0472">Membrane</keyword>
<name>A0ABQ5TS81_9GAMM</name>
<keyword evidence="5" id="KW-0812">Transmembrane</keyword>
<feature type="region of interest" description="Disordered" evidence="11">
    <location>
        <begin position="16"/>
        <end position="42"/>
    </location>
</feature>
<keyword evidence="4" id="KW-1134">Transmembrane beta strand</keyword>
<reference evidence="15" key="1">
    <citation type="journal article" date="2014" name="Int. J. Syst. Evol. Microbiol.">
        <title>Complete genome of a new Firmicutes species belonging to the dominant human colonic microbiota ('Ruminococcus bicirculans') reveals two chromosomes and a selective capacity to utilize plant glucans.</title>
        <authorList>
            <consortium name="NISC Comparative Sequencing Program"/>
            <person name="Wegmann U."/>
            <person name="Louis P."/>
            <person name="Goesmann A."/>
            <person name="Henrissat B."/>
            <person name="Duncan S.H."/>
            <person name="Flint H.J."/>
        </authorList>
    </citation>
    <scope>NUCLEOTIDE SEQUENCE</scope>
    <source>
        <strain evidence="15">NBRC 102424</strain>
    </source>
</reference>
<feature type="domain" description="NolW-like" evidence="13">
    <location>
        <begin position="166"/>
        <end position="225"/>
    </location>
</feature>
<feature type="domain" description="GspD-like N0" evidence="14">
    <location>
        <begin position="76"/>
        <end position="138"/>
    </location>
</feature>
<gene>
    <name evidence="15" type="ORF">GCM10007891_07020</name>
</gene>
<comment type="subcellular location">
    <subcellularLocation>
        <location evidence="1 10">Cell outer membrane</location>
    </subcellularLocation>
</comment>
<dbReference type="Gene3D" id="3.30.1370.120">
    <property type="match status" value="3"/>
</dbReference>
<proteinExistence type="inferred from homology"/>
<dbReference type="NCBIfam" id="TIGR02517">
    <property type="entry name" value="type_II_gspD"/>
    <property type="match status" value="1"/>
</dbReference>
<evidence type="ECO:0000256" key="8">
    <source>
        <dbReference type="ARBA" id="ARBA00023136"/>
    </source>
</evidence>
<dbReference type="PRINTS" id="PR00811">
    <property type="entry name" value="BCTERIALGSPD"/>
</dbReference>
<evidence type="ECO:0000313" key="16">
    <source>
        <dbReference type="Proteomes" id="UP001161423"/>
    </source>
</evidence>
<dbReference type="InterPro" id="IPR001775">
    <property type="entry name" value="GspD/PilQ"/>
</dbReference>
<evidence type="ECO:0000256" key="1">
    <source>
        <dbReference type="ARBA" id="ARBA00004442"/>
    </source>
</evidence>
<evidence type="ECO:0000256" key="6">
    <source>
        <dbReference type="ARBA" id="ARBA00022729"/>
    </source>
</evidence>
<reference evidence="15" key="2">
    <citation type="submission" date="2023-01" db="EMBL/GenBank/DDBJ databases">
        <title>Draft genome sequence of Methylophaga thalassica strain NBRC 102424.</title>
        <authorList>
            <person name="Sun Q."/>
            <person name="Mori K."/>
        </authorList>
    </citation>
    <scope>NUCLEOTIDE SEQUENCE</scope>
    <source>
        <strain evidence="15">NBRC 102424</strain>
    </source>
</reference>
<dbReference type="PANTHER" id="PTHR30332">
    <property type="entry name" value="PROBABLE GENERAL SECRETION PATHWAY PROTEIN D"/>
    <property type="match status" value="1"/>
</dbReference>
<dbReference type="InterPro" id="IPR050810">
    <property type="entry name" value="Bact_Secretion_Sys_Channel"/>
</dbReference>
<evidence type="ECO:0000259" key="13">
    <source>
        <dbReference type="Pfam" id="PF03958"/>
    </source>
</evidence>
<keyword evidence="16" id="KW-1185">Reference proteome</keyword>
<dbReference type="EMBL" id="BSND01000003">
    <property type="protein sequence ID" value="GLP98848.1"/>
    <property type="molecule type" value="Genomic_DNA"/>
</dbReference>
<dbReference type="Gene3D" id="3.55.50.30">
    <property type="match status" value="1"/>
</dbReference>
<dbReference type="Pfam" id="PF21305">
    <property type="entry name" value="type_II_gspD_N0"/>
    <property type="match status" value="1"/>
</dbReference>
<dbReference type="PRINTS" id="PR01032">
    <property type="entry name" value="PHAGEIV"/>
</dbReference>
<protein>
    <submittedName>
        <fullName evidence="15">Type II secretion system protein GspD</fullName>
    </submittedName>
</protein>
<evidence type="ECO:0000256" key="9">
    <source>
        <dbReference type="ARBA" id="ARBA00023237"/>
    </source>
</evidence>
<keyword evidence="7" id="KW-0653">Protein transport</keyword>
<keyword evidence="3 10" id="KW-0813">Transport</keyword>
<dbReference type="InterPro" id="IPR049371">
    <property type="entry name" value="GspD-like_N0"/>
</dbReference>
<evidence type="ECO:0000259" key="12">
    <source>
        <dbReference type="Pfam" id="PF00263"/>
    </source>
</evidence>
<dbReference type="InterPro" id="IPR013356">
    <property type="entry name" value="T2SS_GspD"/>
</dbReference>
<feature type="compositionally biased region" description="Polar residues" evidence="11">
    <location>
        <begin position="356"/>
        <end position="370"/>
    </location>
</feature>
<keyword evidence="6" id="KW-0732">Signal</keyword>
<evidence type="ECO:0000256" key="3">
    <source>
        <dbReference type="ARBA" id="ARBA00022448"/>
    </source>
</evidence>
<sequence length="686" mass="74407">MLAGCQHLTGTKVQQPAKLAGNSVNTPVSTTPISQHITSSDDTKPLQKTVVYGDNPTSQIPRQQFSSNAEHNDITLNFEAVALADFVRVVLGEILAVNYSMDKNLTGQVTIQTPSPIAKEAVLPMLESVLAMNNARLMVNHDFYQVVASDQALSRTSGNTQSGYGVHVIPLRYISAAEMAKILMPYAGKDTDIQVDQKRNLVLLRGNQQDVQTLTQTISVFDVDWLAGMSVGIYPIKNASVNDIQRELETILLTAAADNNEPSANGPVRLMAINRLNSILAISANRASLLNVERWVERLDMASNLGKQQLYVYKVQNAKAKQLADVLAQVFGANIQQLADSKTEKQTLAPGETQVHLGSTQTTLNNPDQSLSASQANKARFLNDEVDIIADDVRNALVIMATAKDYDMIERTIKQLDTVPMQVLIEASIIEVTLSDELNFGVEWFFKNGIGSKQGNSQLDLGNSGINAKTPGFSFTVVDSLSNVRFALNTLAAQSKLNVLSSPSLMVLDNQPAKINVGDEIPIPTRQSVSNTDATAPTVNEIDFRKTGVSLTVLPRVNNSGLVTMEIRQEVSNAVQTTTSTIDAPTIQQREIQSVVAINSGETIVLGGLIQDSKTNNDSGVPGLHKLPVLGYLFGQTSDAVRRTELLVLITPRVIRDRTSAQAVTEELRNKMLTIEEIPASVSGKI</sequence>
<evidence type="ECO:0000256" key="10">
    <source>
        <dbReference type="RuleBase" id="RU004004"/>
    </source>
</evidence>
<evidence type="ECO:0000313" key="15">
    <source>
        <dbReference type="EMBL" id="GLP98848.1"/>
    </source>
</evidence>
<dbReference type="InterPro" id="IPR038591">
    <property type="entry name" value="NolW-like_sf"/>
</dbReference>
<evidence type="ECO:0000259" key="14">
    <source>
        <dbReference type="Pfam" id="PF21305"/>
    </source>
</evidence>
<dbReference type="InterPro" id="IPR004846">
    <property type="entry name" value="T2SS/T3SS_dom"/>
</dbReference>
<keyword evidence="9" id="KW-0998">Cell outer membrane</keyword>
<feature type="compositionally biased region" description="Polar residues" evidence="11">
    <location>
        <begin position="22"/>
        <end position="38"/>
    </location>
</feature>
<dbReference type="Proteomes" id="UP001161423">
    <property type="component" value="Unassembled WGS sequence"/>
</dbReference>
<evidence type="ECO:0000256" key="5">
    <source>
        <dbReference type="ARBA" id="ARBA00022692"/>
    </source>
</evidence>
<feature type="domain" description="NolW-like" evidence="13">
    <location>
        <begin position="312"/>
        <end position="422"/>
    </location>
</feature>
<feature type="domain" description="Type II/III secretion system secretin-like" evidence="12">
    <location>
        <begin position="491"/>
        <end position="656"/>
    </location>
</feature>
<evidence type="ECO:0000256" key="2">
    <source>
        <dbReference type="ARBA" id="ARBA00006980"/>
    </source>
</evidence>
<accession>A0ABQ5TS81</accession>
<dbReference type="InterPro" id="IPR005644">
    <property type="entry name" value="NolW-like"/>
</dbReference>
<dbReference type="PANTHER" id="PTHR30332:SF25">
    <property type="entry name" value="SECRETIN XPSD"/>
    <property type="match status" value="1"/>
</dbReference>
<comment type="caution">
    <text evidence="15">The sequence shown here is derived from an EMBL/GenBank/DDBJ whole genome shotgun (WGS) entry which is preliminary data.</text>
</comment>
<feature type="region of interest" description="Disordered" evidence="11">
    <location>
        <begin position="350"/>
        <end position="370"/>
    </location>
</feature>
<dbReference type="Pfam" id="PF00263">
    <property type="entry name" value="Secretin"/>
    <property type="match status" value="1"/>
</dbReference>
<dbReference type="Pfam" id="PF03958">
    <property type="entry name" value="Secretin_N"/>
    <property type="match status" value="2"/>
</dbReference>
<evidence type="ECO:0000256" key="4">
    <source>
        <dbReference type="ARBA" id="ARBA00022452"/>
    </source>
</evidence>
<comment type="similarity">
    <text evidence="2">Belongs to the bacterial secretin family. GSP D subfamily.</text>
</comment>
<evidence type="ECO:0000256" key="11">
    <source>
        <dbReference type="SAM" id="MobiDB-lite"/>
    </source>
</evidence>